<dbReference type="Pfam" id="PF18941">
    <property type="entry name" value="DUF5688"/>
    <property type="match status" value="1"/>
</dbReference>
<dbReference type="Proteomes" id="UP000261023">
    <property type="component" value="Unassembled WGS sequence"/>
</dbReference>
<evidence type="ECO:0000313" key="2">
    <source>
        <dbReference type="Proteomes" id="UP000261023"/>
    </source>
</evidence>
<name>A0A3E3DLS7_9FIRM</name>
<protein>
    <recommendedName>
        <fullName evidence="3">DUF1444 family protein</fullName>
    </recommendedName>
</protein>
<dbReference type="OrthoDB" id="1655031at2"/>
<evidence type="ECO:0000313" key="1">
    <source>
        <dbReference type="EMBL" id="RGD70261.1"/>
    </source>
</evidence>
<proteinExistence type="predicted"/>
<organism evidence="1 2">
    <name type="scientific">Hungatella hathewayi</name>
    <dbReference type="NCBI Taxonomy" id="154046"/>
    <lineage>
        <taxon>Bacteria</taxon>
        <taxon>Bacillati</taxon>
        <taxon>Bacillota</taxon>
        <taxon>Clostridia</taxon>
        <taxon>Lachnospirales</taxon>
        <taxon>Lachnospiraceae</taxon>
        <taxon>Hungatella</taxon>
    </lineage>
</organism>
<comment type="caution">
    <text evidence="1">The sequence shown here is derived from an EMBL/GenBank/DDBJ whole genome shotgun (WGS) entry which is preliminary data.</text>
</comment>
<dbReference type="EMBL" id="QTJW01000007">
    <property type="protein sequence ID" value="RGD70261.1"/>
    <property type="molecule type" value="Genomic_DNA"/>
</dbReference>
<dbReference type="AlphaFoldDB" id="A0A3E3DLS7"/>
<sequence length="309" mass="35140">MEAYMKYEEFIAALCQKIREVTKGWSGTSIEFRTTPQNNGRTLDLLVVSKQGKKMNGTYELSFHTQELYEALAFDKMDLKHILRIVESKLRQAGEVGKISPLEVADDYEQIRSHLIIRPINYVKHMETLKDGMYDLIGDIALAVYIHIGFVHGTYVSSAVSSEYLEIWNKGKEEVIKEAFTNTYNLFPPIMLTGPEAYSVMDTDIFQKDAGYDMVGVTNEVIFNGAVSIFLPGVAKKLSDILGEDLYIVFLNYDYAVIHPVSIIRPEEIRSLIASVNSDSPDEEGFLSDMIFTYRRDSDKMEVVKEVYS</sequence>
<gene>
    <name evidence="1" type="ORF">DWX31_11300</name>
</gene>
<evidence type="ECO:0008006" key="3">
    <source>
        <dbReference type="Google" id="ProtNLM"/>
    </source>
</evidence>
<accession>A0A3E3DLS7</accession>
<reference evidence="1 2" key="1">
    <citation type="submission" date="2018-08" db="EMBL/GenBank/DDBJ databases">
        <title>A genome reference for cultivated species of the human gut microbiota.</title>
        <authorList>
            <person name="Zou Y."/>
            <person name="Xue W."/>
            <person name="Luo G."/>
        </authorList>
    </citation>
    <scope>NUCLEOTIDE SEQUENCE [LARGE SCALE GENOMIC DNA]</scope>
    <source>
        <strain evidence="1 2">AF19-13AC</strain>
    </source>
</reference>
<dbReference type="InterPro" id="IPR043743">
    <property type="entry name" value="DUF5688"/>
</dbReference>